<evidence type="ECO:0000313" key="8">
    <source>
        <dbReference type="EMBL" id="TWE12797.1"/>
    </source>
</evidence>
<keyword evidence="5" id="KW-0560">Oxidoreductase</keyword>
<feature type="chain" id="PRO_5021834560" evidence="6">
    <location>
        <begin position="24"/>
        <end position="489"/>
    </location>
</feature>
<evidence type="ECO:0000256" key="3">
    <source>
        <dbReference type="ARBA" id="ARBA00022630"/>
    </source>
</evidence>
<dbReference type="InterPro" id="IPR016167">
    <property type="entry name" value="FAD-bd_PCMH_sub1"/>
</dbReference>
<dbReference type="RefSeq" id="WP_145227059.1">
    <property type="nucleotide sequence ID" value="NZ_VIVQ01000001.1"/>
</dbReference>
<reference evidence="8 9" key="1">
    <citation type="submission" date="2019-06" db="EMBL/GenBank/DDBJ databases">
        <title>Sequencing the genomes of 1000 actinobacteria strains.</title>
        <authorList>
            <person name="Klenk H.-P."/>
        </authorList>
    </citation>
    <scope>NUCLEOTIDE SEQUENCE [LARGE SCALE GENOMIC DNA]</scope>
    <source>
        <strain evidence="8 9">DSM 19560</strain>
    </source>
</reference>
<evidence type="ECO:0000256" key="1">
    <source>
        <dbReference type="ARBA" id="ARBA00001974"/>
    </source>
</evidence>
<proteinExistence type="inferred from homology"/>
<dbReference type="Pfam" id="PF01565">
    <property type="entry name" value="FAD_binding_4"/>
    <property type="match status" value="1"/>
</dbReference>
<dbReference type="Gene3D" id="3.30.43.10">
    <property type="entry name" value="Uridine Diphospho-n-acetylenolpyruvylglucosamine Reductase, domain 2"/>
    <property type="match status" value="1"/>
</dbReference>
<dbReference type="SUPFAM" id="SSF56176">
    <property type="entry name" value="FAD-binding/transporter-associated domain-like"/>
    <property type="match status" value="1"/>
</dbReference>
<dbReference type="GO" id="GO:0071949">
    <property type="term" value="F:FAD binding"/>
    <property type="evidence" value="ECO:0007669"/>
    <property type="project" value="InterPro"/>
</dbReference>
<dbReference type="EMBL" id="VIVQ01000001">
    <property type="protein sequence ID" value="TWE12797.1"/>
    <property type="molecule type" value="Genomic_DNA"/>
</dbReference>
<feature type="signal peptide" evidence="6">
    <location>
        <begin position="1"/>
        <end position="23"/>
    </location>
</feature>
<dbReference type="PROSITE" id="PS51318">
    <property type="entry name" value="TAT"/>
    <property type="match status" value="1"/>
</dbReference>
<dbReference type="OrthoDB" id="9775082at2"/>
<accession>A0A561EB37</accession>
<evidence type="ECO:0000256" key="6">
    <source>
        <dbReference type="SAM" id="SignalP"/>
    </source>
</evidence>
<dbReference type="Gene3D" id="3.40.462.20">
    <property type="match status" value="1"/>
</dbReference>
<evidence type="ECO:0000256" key="5">
    <source>
        <dbReference type="ARBA" id="ARBA00023002"/>
    </source>
</evidence>
<comment type="caution">
    <text evidence="8">The sequence shown here is derived from an EMBL/GenBank/DDBJ whole genome shotgun (WGS) entry which is preliminary data.</text>
</comment>
<feature type="domain" description="FAD-binding PCMH-type" evidence="7">
    <location>
        <begin position="78"/>
        <end position="250"/>
    </location>
</feature>
<gene>
    <name evidence="8" type="ORF">BKA23_1615</name>
</gene>
<sequence length="489" mass="50461">MQKITRRSAVIGTAGIAATAAVAVVHRDDIATAGGWRSSTARPTRADWTAFAKTVSGPVDLPGTSEYSSSKLLFDTRYDGSAPVAVLGVHSAHDIAQAMAFAGRFNLQVTARSGGHSYVGASAQNGTMVLDIRALQSVDYNSANGLATIGSGVGLYQAHNALLPYGRTFPTGTCPTVGAAGLTFGGGLGVASRAHGLTCDQLQSATLVLPNGETVTADGSHNSDIFWALRGGGGGNIGIATSLTYRTHQATSKGIFSLYFASADATRMVTGWSTWSEGAPRSQWAGVHIDADGNGAITPSILGVTEAGYERSAAAALIGAIGAEPVSTQYQEMSYANSILYLGGGTTSKRQGFAGGSDVLAAVTADTADAIVGAVAARSRAGSTASALLDPLTGAVGDVAPTGTAFPWRRHSASIQWYCNVAASSGYASAYNWINSAHRDVTKFSVGGYVNYLESRMPASRYYAGNRARLAQVRQSHDPARRIYSGLLV</sequence>
<evidence type="ECO:0000313" key="9">
    <source>
        <dbReference type="Proteomes" id="UP000318297"/>
    </source>
</evidence>
<keyword evidence="3" id="KW-0285">Flavoprotein</keyword>
<dbReference type="InterPro" id="IPR016169">
    <property type="entry name" value="FAD-bd_PCMH_sub2"/>
</dbReference>
<dbReference type="InterPro" id="IPR006094">
    <property type="entry name" value="Oxid_FAD_bind_N"/>
</dbReference>
<dbReference type="InterPro" id="IPR050416">
    <property type="entry name" value="FAD-linked_Oxidoreductase"/>
</dbReference>
<evidence type="ECO:0000256" key="2">
    <source>
        <dbReference type="ARBA" id="ARBA00005466"/>
    </source>
</evidence>
<keyword evidence="6" id="KW-0732">Signal</keyword>
<dbReference type="InterPro" id="IPR036318">
    <property type="entry name" value="FAD-bd_PCMH-like_sf"/>
</dbReference>
<dbReference type="InterPro" id="IPR006093">
    <property type="entry name" value="Oxy_OxRdtase_FAD_BS"/>
</dbReference>
<dbReference type="PROSITE" id="PS00862">
    <property type="entry name" value="OX2_COVAL_FAD"/>
    <property type="match status" value="1"/>
</dbReference>
<dbReference type="PANTHER" id="PTHR42973:SF39">
    <property type="entry name" value="FAD-BINDING PCMH-TYPE DOMAIN-CONTAINING PROTEIN"/>
    <property type="match status" value="1"/>
</dbReference>
<comment type="similarity">
    <text evidence="2">Belongs to the oxygen-dependent FAD-linked oxidoreductase family.</text>
</comment>
<dbReference type="PROSITE" id="PS51387">
    <property type="entry name" value="FAD_PCMH"/>
    <property type="match status" value="1"/>
</dbReference>
<dbReference type="Proteomes" id="UP000318297">
    <property type="component" value="Unassembled WGS sequence"/>
</dbReference>
<evidence type="ECO:0000259" key="7">
    <source>
        <dbReference type="PROSITE" id="PS51387"/>
    </source>
</evidence>
<dbReference type="GO" id="GO:0016491">
    <property type="term" value="F:oxidoreductase activity"/>
    <property type="evidence" value="ECO:0007669"/>
    <property type="project" value="UniProtKB-KW"/>
</dbReference>
<comment type="cofactor">
    <cofactor evidence="1">
        <name>FAD</name>
        <dbReference type="ChEBI" id="CHEBI:57692"/>
    </cofactor>
</comment>
<dbReference type="Gene3D" id="3.30.465.10">
    <property type="match status" value="1"/>
</dbReference>
<keyword evidence="9" id="KW-1185">Reference proteome</keyword>
<evidence type="ECO:0000256" key="4">
    <source>
        <dbReference type="ARBA" id="ARBA00022827"/>
    </source>
</evidence>
<dbReference type="AlphaFoldDB" id="A0A561EB37"/>
<name>A0A561EB37_9MICO</name>
<dbReference type="InterPro" id="IPR016166">
    <property type="entry name" value="FAD-bd_PCMH"/>
</dbReference>
<dbReference type="InterPro" id="IPR006311">
    <property type="entry name" value="TAT_signal"/>
</dbReference>
<keyword evidence="4" id="KW-0274">FAD</keyword>
<dbReference type="PANTHER" id="PTHR42973">
    <property type="entry name" value="BINDING OXIDOREDUCTASE, PUTATIVE (AFU_ORTHOLOGUE AFUA_1G17690)-RELATED"/>
    <property type="match status" value="1"/>
</dbReference>
<organism evidence="8 9">
    <name type="scientific">Rudaeicoccus suwonensis</name>
    <dbReference type="NCBI Taxonomy" id="657409"/>
    <lineage>
        <taxon>Bacteria</taxon>
        <taxon>Bacillati</taxon>
        <taxon>Actinomycetota</taxon>
        <taxon>Actinomycetes</taxon>
        <taxon>Micrococcales</taxon>
        <taxon>Dermacoccaceae</taxon>
        <taxon>Rudaeicoccus</taxon>
    </lineage>
</organism>
<protein>
    <submittedName>
        <fullName evidence="8">FAD/FMN-containing dehydrogenase</fullName>
    </submittedName>
</protein>